<dbReference type="EMBL" id="LRGB01001411">
    <property type="protein sequence ID" value="KZS11990.1"/>
    <property type="molecule type" value="Genomic_DNA"/>
</dbReference>
<evidence type="ECO:0000256" key="7">
    <source>
        <dbReference type="ARBA" id="ARBA00023136"/>
    </source>
</evidence>
<feature type="compositionally biased region" description="Basic and acidic residues" evidence="12">
    <location>
        <begin position="240"/>
        <end position="250"/>
    </location>
</feature>
<keyword evidence="4" id="KW-0964">Secreted</keyword>
<dbReference type="Proteomes" id="UP000076858">
    <property type="component" value="Unassembled WGS sequence"/>
</dbReference>
<comment type="subcellular location">
    <subcellularLocation>
        <location evidence="1">Cell membrane</location>
    </subcellularLocation>
    <subcellularLocation>
        <location evidence="2">Secreted</location>
    </subcellularLocation>
</comment>
<feature type="compositionally biased region" description="Low complexity" evidence="12">
    <location>
        <begin position="355"/>
        <end position="364"/>
    </location>
</feature>
<dbReference type="STRING" id="35525.A0A0P6ADF1"/>
<dbReference type="OrthoDB" id="8626508at2759"/>
<dbReference type="AlphaFoldDB" id="A0A0P6ADF1"/>
<keyword evidence="8" id="KW-1015">Disulfide bond</keyword>
<gene>
    <name evidence="14" type="ORF">APZ42_023166</name>
</gene>
<evidence type="ECO:0000256" key="12">
    <source>
        <dbReference type="SAM" id="MobiDB-lite"/>
    </source>
</evidence>
<dbReference type="Gene3D" id="2.60.40.10">
    <property type="entry name" value="Immunoglobulins"/>
    <property type="match status" value="2"/>
</dbReference>
<dbReference type="InterPro" id="IPR007110">
    <property type="entry name" value="Ig-like_dom"/>
</dbReference>
<organism evidence="14 15">
    <name type="scientific">Daphnia magna</name>
    <dbReference type="NCBI Taxonomy" id="35525"/>
    <lineage>
        <taxon>Eukaryota</taxon>
        <taxon>Metazoa</taxon>
        <taxon>Ecdysozoa</taxon>
        <taxon>Arthropoda</taxon>
        <taxon>Crustacea</taxon>
        <taxon>Branchiopoda</taxon>
        <taxon>Diplostraca</taxon>
        <taxon>Cladocera</taxon>
        <taxon>Anomopoda</taxon>
        <taxon>Daphniidae</taxon>
        <taxon>Daphnia</taxon>
    </lineage>
</organism>
<name>A0A0P6ADF1_9CRUS</name>
<dbReference type="InterPro" id="IPR003112">
    <property type="entry name" value="Olfac-like_dom"/>
</dbReference>
<feature type="transmembrane region" description="Helical" evidence="13">
    <location>
        <begin position="34"/>
        <end position="55"/>
    </location>
</feature>
<dbReference type="InterPro" id="IPR050605">
    <property type="entry name" value="Olfactomedin-like_domain"/>
</dbReference>
<evidence type="ECO:0000256" key="6">
    <source>
        <dbReference type="ARBA" id="ARBA00022737"/>
    </source>
</evidence>
<dbReference type="Pfam" id="PF02191">
    <property type="entry name" value="OLF"/>
    <property type="match status" value="1"/>
</dbReference>
<evidence type="ECO:0000256" key="4">
    <source>
        <dbReference type="ARBA" id="ARBA00022525"/>
    </source>
</evidence>
<evidence type="ECO:0000256" key="2">
    <source>
        <dbReference type="ARBA" id="ARBA00004613"/>
    </source>
</evidence>
<dbReference type="InterPro" id="IPR013783">
    <property type="entry name" value="Ig-like_fold"/>
</dbReference>
<evidence type="ECO:0000313" key="15">
    <source>
        <dbReference type="Proteomes" id="UP000076858"/>
    </source>
</evidence>
<evidence type="ECO:0000313" key="14">
    <source>
        <dbReference type="EMBL" id="KZS11990.1"/>
    </source>
</evidence>
<dbReference type="SMART" id="SM00408">
    <property type="entry name" value="IGc2"/>
    <property type="match status" value="2"/>
</dbReference>
<dbReference type="PANTHER" id="PTHR23192">
    <property type="entry name" value="OLFACTOMEDIN-RELATED"/>
    <property type="match status" value="1"/>
</dbReference>
<feature type="compositionally biased region" description="Basic residues" evidence="12">
    <location>
        <begin position="110"/>
        <end position="137"/>
    </location>
</feature>
<keyword evidence="5" id="KW-0732">Signal</keyword>
<dbReference type="FunFam" id="2.60.40.10:FF:000328">
    <property type="entry name" value="CLUMA_CG000981, isoform A"/>
    <property type="match status" value="1"/>
</dbReference>
<evidence type="ECO:0000256" key="10">
    <source>
        <dbReference type="ARBA" id="ARBA00023319"/>
    </source>
</evidence>
<dbReference type="GO" id="GO:0005886">
    <property type="term" value="C:plasma membrane"/>
    <property type="evidence" value="ECO:0007669"/>
    <property type="project" value="UniProtKB-SubCell"/>
</dbReference>
<dbReference type="PROSITE" id="PS50835">
    <property type="entry name" value="IG_LIKE"/>
    <property type="match status" value="2"/>
</dbReference>
<keyword evidence="9" id="KW-0325">Glycoprotein</keyword>
<sequence length="955" mass="104871">MLEESKTNAMENTVKLMATEYATKKEKCYFNGHAWLWASIILLVLGQIASFIYLMHAQQNSIDYYSRLKCFCQESDERSFVPPANVSIGETNQAARYFVATDAEAEVVFSRKKRSSSSKAGKPQKHANKKNGRKPRSDKHPMATTLPMGQSSAYGPVTMSPGVQHQANVEFVNPKFRDEYLSRSETGSSPNHADNPWVWLNAYSRIPVNAIQEFCSATKDYCPPGLEGPIGPQGLVGEKGVRGERGDRGQQGETGLRGPVGPIGPQGPKGPKGDMGKTGLPGLNGRDGVPGEPGLDGVPGRSGTPGFDGISGLDGLPGQPGLNGKDGNPGTTGLQGDPGPIGPQGLTGPRGKPGRSGIPGVPGVPGVNTWVVNSTDPRRIVLVPPSILGVDIIDGQIQGNATRTVVIQEGKNLRLRCGTAGNPRPEVSWMRADGSLTPMGSWQTSDVLGPTFNITQVHRDHMGVYVCVADNGIPPPSYRTINVEVHFPPLIRTESPSVGVANGSSVVLECVVEAFPESLCYWERADGRSIDSAHKAFLRDQGKYKVQMTLNLTITNPNTDYGRYHCVSKNEVGITRGEIDVYAMDPRYSQAGGTNDPKLWGTPPSDMVDLEDVCPPPPDCPKCSSAPSEKCRESGLGMFDVLGRLDIRPLGNETYSGYVNRTQDCVMVAIGKPVYHRFTNATHGNWMRDSLPRTMADGDKYWATKFNETYVLYEYINKTAFKKDTSARNYTLPFALKGYLHVVYNGSLYYHQQEESRVIRYELASERNTMVYLPNATVTGNVYLYSQSQSYLDFSVDETGLWVIYGANSGDVATNNTVVAKLNPYSLEIEYIWNISLNNQRAGEMFIACGVLYALDSVTERTTKIRFALDLYRNKLLEVDGLTFTNPFRKTSMVGYNHRNKELYTWDNGNQLTYPVKFTDIGYNTPDNDLANDRIEVSGPEALIQDEWDSIIEIT</sequence>
<protein>
    <submittedName>
        <fullName evidence="14">Uncharacterized protein</fullName>
    </submittedName>
</protein>
<reference evidence="14 15" key="1">
    <citation type="submission" date="2016-03" db="EMBL/GenBank/DDBJ databases">
        <title>EvidentialGene: Evidence-directed Construction of Genes on Genomes.</title>
        <authorList>
            <person name="Gilbert D.G."/>
            <person name="Choi J.-H."/>
            <person name="Mockaitis K."/>
            <person name="Colbourne J."/>
            <person name="Pfrender M."/>
        </authorList>
    </citation>
    <scope>NUCLEOTIDE SEQUENCE [LARGE SCALE GENOMIC DNA]</scope>
    <source>
        <strain evidence="14 15">Xinb3</strain>
        <tissue evidence="14">Complete organism</tissue>
    </source>
</reference>
<evidence type="ECO:0000256" key="3">
    <source>
        <dbReference type="ARBA" id="ARBA00022475"/>
    </source>
</evidence>
<feature type="region of interest" description="Disordered" evidence="12">
    <location>
        <begin position="240"/>
        <end position="364"/>
    </location>
</feature>
<evidence type="ECO:0000256" key="5">
    <source>
        <dbReference type="ARBA" id="ARBA00022729"/>
    </source>
</evidence>
<dbReference type="InterPro" id="IPR003598">
    <property type="entry name" value="Ig_sub2"/>
</dbReference>
<evidence type="ECO:0000256" key="8">
    <source>
        <dbReference type="ARBA" id="ARBA00023157"/>
    </source>
</evidence>
<evidence type="ECO:0000256" key="1">
    <source>
        <dbReference type="ARBA" id="ARBA00004236"/>
    </source>
</evidence>
<keyword evidence="13" id="KW-1133">Transmembrane helix</keyword>
<dbReference type="Pfam" id="PF13927">
    <property type="entry name" value="Ig_3"/>
    <property type="match status" value="2"/>
</dbReference>
<dbReference type="InterPro" id="IPR003599">
    <property type="entry name" value="Ig_sub"/>
</dbReference>
<keyword evidence="10" id="KW-0393">Immunoglobulin domain</keyword>
<dbReference type="InterPro" id="IPR036179">
    <property type="entry name" value="Ig-like_dom_sf"/>
</dbReference>
<dbReference type="SUPFAM" id="SSF48726">
    <property type="entry name" value="Immunoglobulin"/>
    <property type="match status" value="2"/>
</dbReference>
<evidence type="ECO:0000256" key="9">
    <source>
        <dbReference type="ARBA" id="ARBA00023180"/>
    </source>
</evidence>
<dbReference type="SMART" id="SM00284">
    <property type="entry name" value="OLF"/>
    <property type="match status" value="1"/>
</dbReference>
<dbReference type="InterPro" id="IPR008160">
    <property type="entry name" value="Collagen"/>
</dbReference>
<dbReference type="PROSITE" id="PS51132">
    <property type="entry name" value="OLF"/>
    <property type="match status" value="1"/>
</dbReference>
<dbReference type="SMART" id="SM00409">
    <property type="entry name" value="IG"/>
    <property type="match status" value="2"/>
</dbReference>
<keyword evidence="13" id="KW-0812">Transmembrane</keyword>
<comment type="caution">
    <text evidence="14">The sequence shown here is derived from an EMBL/GenBank/DDBJ whole genome shotgun (WGS) entry which is preliminary data.</text>
</comment>
<keyword evidence="7 13" id="KW-0472">Membrane</keyword>
<dbReference type="PANTHER" id="PTHR23192:SF85">
    <property type="entry name" value="GLIOMEDIN"/>
    <property type="match status" value="1"/>
</dbReference>
<dbReference type="GO" id="GO:0007165">
    <property type="term" value="P:signal transduction"/>
    <property type="evidence" value="ECO:0007669"/>
    <property type="project" value="TreeGrafter"/>
</dbReference>
<feature type="region of interest" description="Disordered" evidence="12">
    <location>
        <begin position="110"/>
        <end position="154"/>
    </location>
</feature>
<comment type="caution">
    <text evidence="11">Lacks conserved residue(s) required for the propagation of feature annotation.</text>
</comment>
<dbReference type="GO" id="GO:0005615">
    <property type="term" value="C:extracellular space"/>
    <property type="evidence" value="ECO:0007669"/>
    <property type="project" value="TreeGrafter"/>
</dbReference>
<keyword evidence="6" id="KW-0677">Repeat</keyword>
<accession>A0A0P6ADF1</accession>
<evidence type="ECO:0000256" key="13">
    <source>
        <dbReference type="SAM" id="Phobius"/>
    </source>
</evidence>
<dbReference type="Pfam" id="PF01391">
    <property type="entry name" value="Collagen"/>
    <property type="match status" value="2"/>
</dbReference>
<evidence type="ECO:0000256" key="11">
    <source>
        <dbReference type="PROSITE-ProRule" id="PRU00446"/>
    </source>
</evidence>
<proteinExistence type="predicted"/>
<keyword evidence="3" id="KW-1003">Cell membrane</keyword>
<keyword evidence="15" id="KW-1185">Reference proteome</keyword>